<feature type="compositionally biased region" description="Low complexity" evidence="1">
    <location>
        <begin position="127"/>
        <end position="140"/>
    </location>
</feature>
<feature type="compositionally biased region" description="Basic and acidic residues" evidence="1">
    <location>
        <begin position="214"/>
        <end position="229"/>
    </location>
</feature>
<keyword evidence="3" id="KW-1185">Reference proteome</keyword>
<evidence type="ECO:0000313" key="2">
    <source>
        <dbReference type="EMBL" id="KZV36573.1"/>
    </source>
</evidence>
<feature type="region of interest" description="Disordered" evidence="1">
    <location>
        <begin position="204"/>
        <end position="242"/>
    </location>
</feature>
<evidence type="ECO:0000313" key="3">
    <source>
        <dbReference type="Proteomes" id="UP000250235"/>
    </source>
</evidence>
<name>A0A2Z7BPQ0_9LAMI</name>
<proteinExistence type="predicted"/>
<reference evidence="2 3" key="1">
    <citation type="journal article" date="2015" name="Proc. Natl. Acad. Sci. U.S.A.">
        <title>The resurrection genome of Boea hygrometrica: A blueprint for survival of dehydration.</title>
        <authorList>
            <person name="Xiao L."/>
            <person name="Yang G."/>
            <person name="Zhang L."/>
            <person name="Yang X."/>
            <person name="Zhao S."/>
            <person name="Ji Z."/>
            <person name="Zhou Q."/>
            <person name="Hu M."/>
            <person name="Wang Y."/>
            <person name="Chen M."/>
            <person name="Xu Y."/>
            <person name="Jin H."/>
            <person name="Xiao X."/>
            <person name="Hu G."/>
            <person name="Bao F."/>
            <person name="Hu Y."/>
            <person name="Wan P."/>
            <person name="Li L."/>
            <person name="Deng X."/>
            <person name="Kuang T."/>
            <person name="Xiang C."/>
            <person name="Zhu J.K."/>
            <person name="Oliver M.J."/>
            <person name="He Y."/>
        </authorList>
    </citation>
    <scope>NUCLEOTIDE SEQUENCE [LARGE SCALE GENOMIC DNA]</scope>
    <source>
        <strain evidence="3">cv. XS01</strain>
    </source>
</reference>
<feature type="region of interest" description="Disordered" evidence="1">
    <location>
        <begin position="119"/>
        <end position="167"/>
    </location>
</feature>
<dbReference type="EMBL" id="KV003499">
    <property type="protein sequence ID" value="KZV36573.1"/>
    <property type="molecule type" value="Genomic_DNA"/>
</dbReference>
<organism evidence="2 3">
    <name type="scientific">Dorcoceras hygrometricum</name>
    <dbReference type="NCBI Taxonomy" id="472368"/>
    <lineage>
        <taxon>Eukaryota</taxon>
        <taxon>Viridiplantae</taxon>
        <taxon>Streptophyta</taxon>
        <taxon>Embryophyta</taxon>
        <taxon>Tracheophyta</taxon>
        <taxon>Spermatophyta</taxon>
        <taxon>Magnoliopsida</taxon>
        <taxon>eudicotyledons</taxon>
        <taxon>Gunneridae</taxon>
        <taxon>Pentapetalae</taxon>
        <taxon>asterids</taxon>
        <taxon>lamiids</taxon>
        <taxon>Lamiales</taxon>
        <taxon>Gesneriaceae</taxon>
        <taxon>Didymocarpoideae</taxon>
        <taxon>Trichosporeae</taxon>
        <taxon>Loxocarpinae</taxon>
        <taxon>Dorcoceras</taxon>
    </lineage>
</organism>
<evidence type="ECO:0000256" key="1">
    <source>
        <dbReference type="SAM" id="MobiDB-lite"/>
    </source>
</evidence>
<dbReference type="AlphaFoldDB" id="A0A2Z7BPQ0"/>
<protein>
    <submittedName>
        <fullName evidence="2">Uncharacterized protein</fullName>
    </submittedName>
</protein>
<gene>
    <name evidence="2" type="ORF">F511_43394</name>
</gene>
<dbReference type="Proteomes" id="UP000250235">
    <property type="component" value="Unassembled WGS sequence"/>
</dbReference>
<sequence length="261" mass="29401">MQAALSKLETDNEKLRSRSEEILNENKRLASIISSSTSSSASLDKLHGVIVGSFLGGVHELCHNSRRLSHSQTPIPERGYRNFFNVSVRKITMIVCDCDSLTNLYNSFLKTIQKFMKPSGDKTGLGNNSDESSTSETSNTPRLETTKFKTMNFVKSSAGQPEEAQSGDLKIAAEPTIWKGRFCGLGYTVPEKSRESWLNKRIEQMRGNPKSGGKKQDQFSRPSMKDMQYRHQYTKPRSNGTYTAYSTHTRIKNCTRTSQMF</sequence>
<accession>A0A2Z7BPQ0</accession>